<evidence type="ECO:0000313" key="9">
    <source>
        <dbReference type="Proteomes" id="UP000176770"/>
    </source>
</evidence>
<dbReference type="InterPro" id="IPR002312">
    <property type="entry name" value="Asp/Asn-tRNA-synth_IIb"/>
</dbReference>
<comment type="caution">
    <text evidence="6">Lacks conserved residue(s) required for the propagation of feature annotation.</text>
</comment>
<dbReference type="InterPro" id="IPR004365">
    <property type="entry name" value="NA-bd_OB_tRNA"/>
</dbReference>
<keyword evidence="2 6" id="KW-0547">Nucleotide-binding</keyword>
<comment type="caution">
    <text evidence="8">The sequence shown here is derived from an EMBL/GenBank/DDBJ whole genome shotgun (WGS) entry which is preliminary data.</text>
</comment>
<dbReference type="InterPro" id="IPR045864">
    <property type="entry name" value="aa-tRNA-synth_II/BPL/LPL"/>
</dbReference>
<dbReference type="Gene3D" id="3.30.930.10">
    <property type="entry name" value="Bira Bifunctional Protein, Domain 2"/>
    <property type="match status" value="1"/>
</dbReference>
<feature type="binding site" evidence="6">
    <location>
        <begin position="221"/>
        <end position="223"/>
    </location>
    <ligand>
        <name>ATP</name>
        <dbReference type="ChEBI" id="CHEBI:30616"/>
    </ligand>
</feature>
<keyword evidence="1 6" id="KW-0436">Ligase</keyword>
<comment type="similarity">
    <text evidence="6">Belongs to the class-II aminoacyl-tRNA synthetase family. Type 1 subfamily.</text>
</comment>
<dbReference type="STRING" id="1802165.A3F94_02460"/>
<dbReference type="GO" id="GO:0003676">
    <property type="term" value="F:nucleic acid binding"/>
    <property type="evidence" value="ECO:0007669"/>
    <property type="project" value="InterPro"/>
</dbReference>
<feature type="region of interest" description="Aspartate" evidence="6">
    <location>
        <begin position="199"/>
        <end position="202"/>
    </location>
</feature>
<dbReference type="Proteomes" id="UP000176770">
    <property type="component" value="Unassembled WGS sequence"/>
</dbReference>
<dbReference type="InterPro" id="IPR004524">
    <property type="entry name" value="Asp-tRNA-ligase_1"/>
</dbReference>
<feature type="binding site" evidence="6">
    <location>
        <position position="221"/>
    </location>
    <ligand>
        <name>L-aspartate</name>
        <dbReference type="ChEBI" id="CHEBI:29991"/>
    </ligand>
</feature>
<feature type="binding site" evidence="6">
    <location>
        <position position="175"/>
    </location>
    <ligand>
        <name>L-aspartate</name>
        <dbReference type="ChEBI" id="CHEBI:29991"/>
    </ligand>
</feature>
<accession>A0A1G2HIH9</accession>
<evidence type="ECO:0000256" key="2">
    <source>
        <dbReference type="ARBA" id="ARBA00022741"/>
    </source>
</evidence>
<evidence type="ECO:0000256" key="4">
    <source>
        <dbReference type="ARBA" id="ARBA00022917"/>
    </source>
</evidence>
<dbReference type="GO" id="GO:0006422">
    <property type="term" value="P:aspartyl-tRNA aminoacylation"/>
    <property type="evidence" value="ECO:0007669"/>
    <property type="project" value="UniProtKB-UniRule"/>
</dbReference>
<dbReference type="GO" id="GO:0004815">
    <property type="term" value="F:aspartate-tRNA ligase activity"/>
    <property type="evidence" value="ECO:0007669"/>
    <property type="project" value="UniProtKB-UniRule"/>
</dbReference>
<dbReference type="AlphaFoldDB" id="A0A1G2HIH9"/>
<evidence type="ECO:0000256" key="5">
    <source>
        <dbReference type="ARBA" id="ARBA00023146"/>
    </source>
</evidence>
<dbReference type="EMBL" id="MHOK01000009">
    <property type="protein sequence ID" value="OGZ62070.1"/>
    <property type="molecule type" value="Genomic_DNA"/>
</dbReference>
<comment type="catalytic activity">
    <reaction evidence="6">
        <text>tRNA(Asx) + L-aspartate + ATP = L-aspartyl-tRNA(Asx) + AMP + diphosphate</text>
        <dbReference type="Rhea" id="RHEA:18349"/>
        <dbReference type="Rhea" id="RHEA-COMP:9710"/>
        <dbReference type="Rhea" id="RHEA-COMP:9711"/>
        <dbReference type="ChEBI" id="CHEBI:29991"/>
        <dbReference type="ChEBI" id="CHEBI:30616"/>
        <dbReference type="ChEBI" id="CHEBI:33019"/>
        <dbReference type="ChEBI" id="CHEBI:78442"/>
        <dbReference type="ChEBI" id="CHEBI:78516"/>
        <dbReference type="ChEBI" id="CHEBI:456215"/>
        <dbReference type="EC" id="6.1.1.23"/>
    </reaction>
</comment>
<comment type="function">
    <text evidence="6">Aspartyl-tRNA synthetase with relaxed tRNA specificity since it is able to aspartylate not only its cognate tRNA(Asp) but also tRNA(Asn). Reaction proceeds in two steps: L-aspartate is first activated by ATP to form Asp-AMP and then transferred to the acceptor end of tRNA(Asp/Asn).</text>
</comment>
<dbReference type="InterPro" id="IPR047089">
    <property type="entry name" value="Asp-tRNA-ligase_1_N"/>
</dbReference>
<comment type="subunit">
    <text evidence="6">Homodimer.</text>
</comment>
<evidence type="ECO:0000256" key="1">
    <source>
        <dbReference type="ARBA" id="ARBA00022598"/>
    </source>
</evidence>
<evidence type="ECO:0000313" key="8">
    <source>
        <dbReference type="EMBL" id="OGZ62070.1"/>
    </source>
</evidence>
<dbReference type="InterPro" id="IPR047090">
    <property type="entry name" value="AspRS_core"/>
</dbReference>
<dbReference type="SUPFAM" id="SSF50249">
    <property type="entry name" value="Nucleic acid-binding proteins"/>
    <property type="match status" value="1"/>
</dbReference>
<feature type="domain" description="Aminoacyl-transfer RNA synthetases class-II family profile" evidence="7">
    <location>
        <begin position="142"/>
        <end position="433"/>
    </location>
</feature>
<dbReference type="PRINTS" id="PR01042">
    <property type="entry name" value="TRNASYNTHASP"/>
</dbReference>
<dbReference type="GO" id="GO:0050560">
    <property type="term" value="F:aspartate-tRNA(Asn) ligase activity"/>
    <property type="evidence" value="ECO:0007669"/>
    <property type="project" value="UniProtKB-EC"/>
</dbReference>
<protein>
    <recommendedName>
        <fullName evidence="6">Aspartate--tRNA(Asp/Asn) ligase</fullName>
        <ecNumber evidence="6">6.1.1.23</ecNumber>
    </recommendedName>
    <alternativeName>
        <fullName evidence="6">Aspartyl-tRNA synthetase</fullName>
        <shortName evidence="6">AspRS</shortName>
    </alternativeName>
    <alternativeName>
        <fullName evidence="6">Non-discriminating aspartyl-tRNA synthetase</fullName>
        <shortName evidence="6">ND-AspRS</shortName>
    </alternativeName>
</protein>
<dbReference type="CDD" id="cd04317">
    <property type="entry name" value="EcAspRS_like_N"/>
    <property type="match status" value="1"/>
</dbReference>
<keyword evidence="6" id="KW-0963">Cytoplasm</keyword>
<dbReference type="GO" id="GO:0005524">
    <property type="term" value="F:ATP binding"/>
    <property type="evidence" value="ECO:0007669"/>
    <property type="project" value="UniProtKB-UniRule"/>
</dbReference>
<dbReference type="InterPro" id="IPR004364">
    <property type="entry name" value="Aa-tRNA-synt_II"/>
</dbReference>
<dbReference type="Gene3D" id="2.40.50.140">
    <property type="entry name" value="Nucleic acid-binding proteins"/>
    <property type="match status" value="1"/>
</dbReference>
<organism evidence="8 9">
    <name type="scientific">Candidatus Spechtbacteria bacterium RIFCSPLOWO2_12_FULL_38_22</name>
    <dbReference type="NCBI Taxonomy" id="1802165"/>
    <lineage>
        <taxon>Bacteria</taxon>
        <taxon>Candidatus Spechtiibacteriota</taxon>
    </lineage>
</organism>
<gene>
    <name evidence="6" type="primary">aspS</name>
    <name evidence="8" type="ORF">A3F94_02460</name>
</gene>
<feature type="binding site" evidence="6">
    <location>
        <position position="361"/>
    </location>
    <ligand>
        <name>ATP</name>
        <dbReference type="ChEBI" id="CHEBI:30616"/>
    </ligand>
</feature>
<evidence type="ECO:0000259" key="7">
    <source>
        <dbReference type="PROSITE" id="PS50862"/>
    </source>
</evidence>
<dbReference type="EC" id="6.1.1.23" evidence="6"/>
<feature type="binding site" evidence="6">
    <location>
        <position position="368"/>
    </location>
    <ligand>
        <name>L-aspartate</name>
        <dbReference type="ChEBI" id="CHEBI:29991"/>
    </ligand>
</feature>
<dbReference type="InterPro" id="IPR012340">
    <property type="entry name" value="NA-bd_OB-fold"/>
</dbReference>
<evidence type="ECO:0000256" key="6">
    <source>
        <dbReference type="HAMAP-Rule" id="MF_00044"/>
    </source>
</evidence>
<dbReference type="GO" id="GO:0005737">
    <property type="term" value="C:cytoplasm"/>
    <property type="evidence" value="ECO:0007669"/>
    <property type="project" value="UniProtKB-SubCell"/>
</dbReference>
<dbReference type="Pfam" id="PF00152">
    <property type="entry name" value="tRNA-synt_2"/>
    <property type="match status" value="1"/>
</dbReference>
<keyword evidence="5 6" id="KW-0030">Aminoacyl-tRNA synthetase</keyword>
<dbReference type="SUPFAM" id="SSF55681">
    <property type="entry name" value="Class II aaRS and biotin synthetases"/>
    <property type="match status" value="1"/>
</dbReference>
<name>A0A1G2HIH9_9BACT</name>
<feature type="binding site" evidence="6">
    <location>
        <position position="325"/>
    </location>
    <ligand>
        <name>L-aspartate</name>
        <dbReference type="ChEBI" id="CHEBI:29991"/>
    </ligand>
</feature>
<keyword evidence="3 6" id="KW-0067">ATP-binding</keyword>
<dbReference type="PANTHER" id="PTHR22594:SF5">
    <property type="entry name" value="ASPARTATE--TRNA LIGASE, MITOCHONDRIAL"/>
    <property type="match status" value="1"/>
</dbReference>
<keyword evidence="4 6" id="KW-0648">Protein biosynthesis</keyword>
<comment type="subcellular location">
    <subcellularLocation>
        <location evidence="6">Cytoplasm</location>
    </subcellularLocation>
</comment>
<dbReference type="PANTHER" id="PTHR22594">
    <property type="entry name" value="ASPARTYL/LYSYL-TRNA SYNTHETASE"/>
    <property type="match status" value="1"/>
</dbReference>
<dbReference type="PROSITE" id="PS50862">
    <property type="entry name" value="AA_TRNA_LIGASE_II"/>
    <property type="match status" value="1"/>
</dbReference>
<dbReference type="CDD" id="cd00777">
    <property type="entry name" value="AspRS_core"/>
    <property type="match status" value="1"/>
</dbReference>
<dbReference type="Pfam" id="PF01336">
    <property type="entry name" value="tRNA_anti-codon"/>
    <property type="match status" value="1"/>
</dbReference>
<reference evidence="8 9" key="1">
    <citation type="journal article" date="2016" name="Nat. Commun.">
        <title>Thousands of microbial genomes shed light on interconnected biogeochemical processes in an aquifer system.</title>
        <authorList>
            <person name="Anantharaman K."/>
            <person name="Brown C.T."/>
            <person name="Hug L.A."/>
            <person name="Sharon I."/>
            <person name="Castelle C.J."/>
            <person name="Probst A.J."/>
            <person name="Thomas B.C."/>
            <person name="Singh A."/>
            <person name="Wilkins M.J."/>
            <person name="Karaoz U."/>
            <person name="Brodie E.L."/>
            <person name="Williams K.H."/>
            <person name="Hubbard S.S."/>
            <person name="Banfield J.F."/>
        </authorList>
    </citation>
    <scope>NUCLEOTIDE SEQUENCE [LARGE SCALE GENOMIC DNA]</scope>
</reference>
<sequence>MTQRIPIKDIVNNKDNSVTLAGWVNTRRDHGKLIFLDLRDRTGIVQLVISQKNNPELYKSAQDIKDEWVIEVSGMVKERPDNMKNPQLETGLFEIPVAQLKILSKAETLPFSVNTDGYDISEDLRLKYRYLDLRRPRMVELLKIKDAYKAEISSFLRKKGFMHIDTPILTKSTPEGARDFLVPSRNYPSKFYALPQSPQQYKQLLMVAGVEKYFQFARCFRDEDLRQDRLLEFEQIDIEMSFVDQEDVLKLIEELVIYVSENVLGKKIQDKPFPRFSYEESIKKFKTDRPDLRKNPDDSSVLAYTWVTDFPMFEKSQDGTINPAHHPFTAIQDKDIQKLDDKKEVLNIKAKQYDLALNGSEVFGGSIRTHQSDILQKVFEVLGHTKNEIEKKFGHLLEAFSYGVPPHGGIAASDRWLMVMLGERSIREVFAFPTTGTGRAAIMDAPSDVDSEQLRQLGLKIVKASKKK</sequence>
<feature type="site" description="Important for tRNA non-discrimination" evidence="6">
    <location>
        <position position="30"/>
    </location>
</feature>
<proteinExistence type="inferred from homology"/>
<evidence type="ECO:0000256" key="3">
    <source>
        <dbReference type="ARBA" id="ARBA00022840"/>
    </source>
</evidence>
<dbReference type="HAMAP" id="MF_00044">
    <property type="entry name" value="Asp_tRNA_synth_type1"/>
    <property type="match status" value="1"/>
</dbReference>
<dbReference type="InterPro" id="IPR006195">
    <property type="entry name" value="aa-tRNA-synth_II"/>
</dbReference>